<evidence type="ECO:0000259" key="11">
    <source>
        <dbReference type="PROSITE" id="PS51886"/>
    </source>
</evidence>
<dbReference type="GO" id="GO:0006979">
    <property type="term" value="P:response to oxidative stress"/>
    <property type="evidence" value="ECO:0007669"/>
    <property type="project" value="TreeGrafter"/>
</dbReference>
<dbReference type="GO" id="GO:0005764">
    <property type="term" value="C:lysosome"/>
    <property type="evidence" value="ECO:0007669"/>
    <property type="project" value="UniProtKB-SubCell"/>
</dbReference>
<keyword evidence="4" id="KW-0963">Cytoplasm</keyword>
<dbReference type="PROSITE" id="PS51886">
    <property type="entry name" value="TLDC"/>
    <property type="match status" value="1"/>
</dbReference>
<organism evidence="12 13">
    <name type="scientific">Liparis tanakae</name>
    <name type="common">Tanaka's snailfish</name>
    <dbReference type="NCBI Taxonomy" id="230148"/>
    <lineage>
        <taxon>Eukaryota</taxon>
        <taxon>Metazoa</taxon>
        <taxon>Chordata</taxon>
        <taxon>Craniata</taxon>
        <taxon>Vertebrata</taxon>
        <taxon>Euteleostomi</taxon>
        <taxon>Actinopterygii</taxon>
        <taxon>Neopterygii</taxon>
        <taxon>Teleostei</taxon>
        <taxon>Neoteleostei</taxon>
        <taxon>Acanthomorphata</taxon>
        <taxon>Eupercaria</taxon>
        <taxon>Perciformes</taxon>
        <taxon>Cottioidei</taxon>
        <taxon>Cottales</taxon>
        <taxon>Liparidae</taxon>
        <taxon>Liparis</taxon>
    </lineage>
</organism>
<proteinExistence type="predicted"/>
<dbReference type="SMART" id="SM00584">
    <property type="entry name" value="TLDc"/>
    <property type="match status" value="1"/>
</dbReference>
<name>A0A4Z2ET28_9TELE</name>
<evidence type="ECO:0000313" key="13">
    <source>
        <dbReference type="Proteomes" id="UP000314294"/>
    </source>
</evidence>
<evidence type="ECO:0000256" key="2">
    <source>
        <dbReference type="ARBA" id="ARBA00004371"/>
    </source>
</evidence>
<dbReference type="PANTHER" id="PTHR23354:SF131">
    <property type="entry name" value="MTOR-ASSOCIATED PROTEIN MEAK7"/>
    <property type="match status" value="1"/>
</dbReference>
<gene>
    <name evidence="12" type="primary">tldc1_0</name>
    <name evidence="12" type="ORF">EYF80_058050</name>
</gene>
<evidence type="ECO:0000256" key="8">
    <source>
        <dbReference type="ARBA" id="ARBA00041780"/>
    </source>
</evidence>
<dbReference type="Proteomes" id="UP000314294">
    <property type="component" value="Unassembled WGS sequence"/>
</dbReference>
<keyword evidence="13" id="KW-1185">Reference proteome</keyword>
<keyword evidence="6" id="KW-0458">Lysosome</keyword>
<evidence type="ECO:0000256" key="4">
    <source>
        <dbReference type="ARBA" id="ARBA00022490"/>
    </source>
</evidence>
<dbReference type="PANTHER" id="PTHR23354">
    <property type="entry name" value="NUCLEOLAR PROTEIN 7/ESTROGEN RECEPTOR COACTIVATOR-RELATED"/>
    <property type="match status" value="1"/>
</dbReference>
<accession>A0A4Z2ET28</accession>
<evidence type="ECO:0000256" key="1">
    <source>
        <dbReference type="ARBA" id="ARBA00004370"/>
    </source>
</evidence>
<dbReference type="InterPro" id="IPR006571">
    <property type="entry name" value="TLDc_dom"/>
</dbReference>
<evidence type="ECO:0000256" key="9">
    <source>
        <dbReference type="ARBA" id="ARBA00042134"/>
    </source>
</evidence>
<comment type="subcellular location">
    <subcellularLocation>
        <location evidence="3">Cytoplasm</location>
    </subcellularLocation>
    <subcellularLocation>
        <location evidence="2">Lysosome</location>
    </subcellularLocation>
    <subcellularLocation>
        <location evidence="1">Membrane</location>
    </subcellularLocation>
</comment>
<dbReference type="EMBL" id="SRLO01003152">
    <property type="protein sequence ID" value="TNN31790.1"/>
    <property type="molecule type" value="Genomic_DNA"/>
</dbReference>
<feature type="region of interest" description="Disordered" evidence="10">
    <location>
        <begin position="135"/>
        <end position="156"/>
    </location>
</feature>
<evidence type="ECO:0000256" key="7">
    <source>
        <dbReference type="ARBA" id="ARBA00039594"/>
    </source>
</evidence>
<comment type="caution">
    <text evidence="12">The sequence shown here is derived from an EMBL/GenBank/DDBJ whole genome shotgun (WGS) entry which is preliminary data.</text>
</comment>
<evidence type="ECO:0000256" key="5">
    <source>
        <dbReference type="ARBA" id="ARBA00023136"/>
    </source>
</evidence>
<dbReference type="Pfam" id="PF07534">
    <property type="entry name" value="TLD"/>
    <property type="match status" value="1"/>
</dbReference>
<dbReference type="GO" id="GO:0005634">
    <property type="term" value="C:nucleus"/>
    <property type="evidence" value="ECO:0007669"/>
    <property type="project" value="TreeGrafter"/>
</dbReference>
<feature type="domain" description="TLDc" evidence="11">
    <location>
        <begin position="34"/>
        <end position="156"/>
    </location>
</feature>
<evidence type="ECO:0000313" key="12">
    <source>
        <dbReference type="EMBL" id="TNN31790.1"/>
    </source>
</evidence>
<evidence type="ECO:0000256" key="10">
    <source>
        <dbReference type="SAM" id="MobiDB-lite"/>
    </source>
</evidence>
<dbReference type="GO" id="GO:0031929">
    <property type="term" value="P:TOR signaling"/>
    <property type="evidence" value="ECO:0007669"/>
    <property type="project" value="TreeGrafter"/>
</dbReference>
<dbReference type="AlphaFoldDB" id="A0A4Z2ET28"/>
<protein>
    <recommendedName>
        <fullName evidence="7">MTOR-associated protein MEAK7</fullName>
    </recommendedName>
    <alternativeName>
        <fullName evidence="9">TBC/LysM-associated domain-containing protein 1</fullName>
    </alternativeName>
    <alternativeName>
        <fullName evidence="8">TLD domain-containing protein 1</fullName>
    </alternativeName>
</protein>
<keyword evidence="5" id="KW-0472">Membrane</keyword>
<reference evidence="12 13" key="1">
    <citation type="submission" date="2019-03" db="EMBL/GenBank/DDBJ databases">
        <title>First draft genome of Liparis tanakae, snailfish: a comprehensive survey of snailfish specific genes.</title>
        <authorList>
            <person name="Kim W."/>
            <person name="Song I."/>
            <person name="Jeong J.-H."/>
            <person name="Kim D."/>
            <person name="Kim S."/>
            <person name="Ryu S."/>
            <person name="Song J.Y."/>
            <person name="Lee S.K."/>
        </authorList>
    </citation>
    <scope>NUCLEOTIDE SEQUENCE [LARGE SCALE GENOMIC DNA]</scope>
    <source>
        <tissue evidence="12">Muscle</tissue>
    </source>
</reference>
<evidence type="ECO:0000256" key="3">
    <source>
        <dbReference type="ARBA" id="ARBA00004496"/>
    </source>
</evidence>
<dbReference type="GO" id="GO:0016020">
    <property type="term" value="C:membrane"/>
    <property type="evidence" value="ECO:0007669"/>
    <property type="project" value="UniProtKB-SubCell"/>
</dbReference>
<sequence>MLVAEGLGVALIGRPAPPLLPPCGEETPWGAVRSLLDIPTLMFLTAQLPDGSGAPWRLVFSTQLHGESFTRMLGGLTGCGPTLLLLKDTRGHVFGGFASHAWDLKPQFQGFSLMGEEGRGQRSVLDANPELQAMLEMSGKTLHSQGLREPQEDQDQ</sequence>
<evidence type="ECO:0000256" key="6">
    <source>
        <dbReference type="ARBA" id="ARBA00023228"/>
    </source>
</evidence>